<feature type="chain" id="PRO_5017381056" description="Peptidase inhibitor family I36" evidence="1">
    <location>
        <begin position="28"/>
        <end position="132"/>
    </location>
</feature>
<reference evidence="2 3" key="1">
    <citation type="submission" date="2018-09" db="EMBL/GenBank/DDBJ databases">
        <title>YIM 75507 draft genome.</title>
        <authorList>
            <person name="Tang S."/>
            <person name="Feng Y."/>
        </authorList>
    </citation>
    <scope>NUCLEOTIDE SEQUENCE [LARGE SCALE GENOMIC DNA]</scope>
    <source>
        <strain evidence="2 3">YIM 75507</strain>
    </source>
</reference>
<dbReference type="OrthoDB" id="3540900at2"/>
<gene>
    <name evidence="2" type="ORF">D5H75_33540</name>
</gene>
<evidence type="ECO:0000256" key="1">
    <source>
        <dbReference type="SAM" id="SignalP"/>
    </source>
</evidence>
<dbReference type="PROSITE" id="PS51257">
    <property type="entry name" value="PROKAR_LIPOPROTEIN"/>
    <property type="match status" value="1"/>
</dbReference>
<dbReference type="RefSeq" id="WP_119930596.1">
    <property type="nucleotide sequence ID" value="NZ_QZEY01000019.1"/>
</dbReference>
<comment type="caution">
    <text evidence="2">The sequence shown here is derived from an EMBL/GenBank/DDBJ whole genome shotgun (WGS) entry which is preliminary data.</text>
</comment>
<evidence type="ECO:0008006" key="4">
    <source>
        <dbReference type="Google" id="ProtNLM"/>
    </source>
</evidence>
<evidence type="ECO:0000313" key="2">
    <source>
        <dbReference type="EMBL" id="RJL23287.1"/>
    </source>
</evidence>
<dbReference type="EMBL" id="QZEY01000019">
    <property type="protein sequence ID" value="RJL23287.1"/>
    <property type="molecule type" value="Genomic_DNA"/>
</dbReference>
<feature type="signal peptide" evidence="1">
    <location>
        <begin position="1"/>
        <end position="27"/>
    </location>
</feature>
<sequence length="132" mass="14022">MRVLRSAIVALAAAGACVLAAELPASACPGGGCSSGRFCLYENNDYNQGNTDHWLDFVNDDFDLRNNYWSGSNDSIDNEASSMRNRRGCSVRLWQHVGGTGAQSTWANGANDGFLANNAIGDNRASAVDVCV</sequence>
<keyword evidence="3" id="KW-1185">Reference proteome</keyword>
<proteinExistence type="predicted"/>
<accession>A0A3A4A8N0</accession>
<keyword evidence="1" id="KW-0732">Signal</keyword>
<name>A0A3A4A8N0_9ACTN</name>
<organism evidence="2 3">
    <name type="scientific">Bailinhaonella thermotolerans</name>
    <dbReference type="NCBI Taxonomy" id="1070861"/>
    <lineage>
        <taxon>Bacteria</taxon>
        <taxon>Bacillati</taxon>
        <taxon>Actinomycetota</taxon>
        <taxon>Actinomycetes</taxon>
        <taxon>Streptosporangiales</taxon>
        <taxon>Streptosporangiaceae</taxon>
        <taxon>Bailinhaonella</taxon>
    </lineage>
</organism>
<dbReference type="Gene3D" id="2.60.20.10">
    <property type="entry name" value="Crystallins"/>
    <property type="match status" value="1"/>
</dbReference>
<dbReference type="AlphaFoldDB" id="A0A3A4A8N0"/>
<dbReference type="Proteomes" id="UP000265768">
    <property type="component" value="Unassembled WGS sequence"/>
</dbReference>
<dbReference type="Pfam" id="PF03995">
    <property type="entry name" value="Inhibitor_I36"/>
    <property type="match status" value="1"/>
</dbReference>
<evidence type="ECO:0000313" key="3">
    <source>
        <dbReference type="Proteomes" id="UP000265768"/>
    </source>
</evidence>
<protein>
    <recommendedName>
        <fullName evidence="4">Peptidase inhibitor family I36</fullName>
    </recommendedName>
</protein>